<dbReference type="EMBL" id="CCDP010000002">
    <property type="protein sequence ID" value="CDQ40557.1"/>
    <property type="molecule type" value="Genomic_DNA"/>
</dbReference>
<evidence type="ECO:0000313" key="1">
    <source>
        <dbReference type="EMBL" id="CDQ40557.1"/>
    </source>
</evidence>
<reference evidence="1 2" key="1">
    <citation type="submission" date="2014-03" db="EMBL/GenBank/DDBJ databases">
        <authorList>
            <person name="Urmite Genomes U."/>
        </authorList>
    </citation>
    <scope>NUCLEOTIDE SEQUENCE [LARGE SCALE GENOMIC DNA]</scope>
    <source>
        <strain evidence="1 2">Vm-5</strain>
    </source>
</reference>
<dbReference type="eggNOG" id="ENOG5032WVI">
    <property type="taxonomic scope" value="Bacteria"/>
</dbReference>
<dbReference type="Proteomes" id="UP000028875">
    <property type="component" value="Unassembled WGS sequence"/>
</dbReference>
<comment type="caution">
    <text evidence="1">The sequence shown here is derived from an EMBL/GenBank/DDBJ whole genome shotgun (WGS) entry which is preliminary data.</text>
</comment>
<sequence length="173" mass="19862">MKHYIFVSLVTWLCFGLILSACKNQEDANNDYLLLMGESESWNLNSYEIEITQKEFKAGHGTLKMKNNKEYNTDSFQFETHAIINDEDKTVHSGSVSGLGIDIAEKTTGTIEGGTYLKENGELISLDDVNDIYMIIEWWNPIKNRKVKERIDLYHSKNKSISYSKHVENNEGE</sequence>
<organism evidence="1 2">
    <name type="scientific">Virgibacillus massiliensis</name>
    <dbReference type="NCBI Taxonomy" id="1462526"/>
    <lineage>
        <taxon>Bacteria</taxon>
        <taxon>Bacillati</taxon>
        <taxon>Bacillota</taxon>
        <taxon>Bacilli</taxon>
        <taxon>Bacillales</taxon>
        <taxon>Bacillaceae</taxon>
        <taxon>Virgibacillus</taxon>
    </lineage>
</organism>
<dbReference type="AlphaFoldDB" id="A0A024QEA1"/>
<dbReference type="PROSITE" id="PS51257">
    <property type="entry name" value="PROKAR_LIPOPROTEIN"/>
    <property type="match status" value="1"/>
</dbReference>
<dbReference type="RefSeq" id="WP_232620935.1">
    <property type="nucleotide sequence ID" value="NZ_BNER01000011.1"/>
</dbReference>
<name>A0A024QEA1_9BACI</name>
<reference evidence="2" key="2">
    <citation type="submission" date="2014-05" db="EMBL/GenBank/DDBJ databases">
        <title>Draft genome sequence of Virgibacillus massiliensis Vm-5.</title>
        <authorList>
            <person name="Khelaifia S."/>
            <person name="Croce O."/>
            <person name="Lagier J.C."/>
            <person name="Raoult D."/>
        </authorList>
    </citation>
    <scope>NUCLEOTIDE SEQUENCE [LARGE SCALE GENOMIC DNA]</scope>
    <source>
        <strain evidence="2">Vm-5</strain>
    </source>
</reference>
<evidence type="ECO:0000313" key="2">
    <source>
        <dbReference type="Proteomes" id="UP000028875"/>
    </source>
</evidence>
<gene>
    <name evidence="1" type="ORF">BN990_02882</name>
</gene>
<accession>A0A024QEA1</accession>
<keyword evidence="2" id="KW-1185">Reference proteome</keyword>
<dbReference type="STRING" id="1462526.BN990_02882"/>
<proteinExistence type="predicted"/>
<protein>
    <recommendedName>
        <fullName evidence="3">Lipoprotein</fullName>
    </recommendedName>
</protein>
<evidence type="ECO:0008006" key="3">
    <source>
        <dbReference type="Google" id="ProtNLM"/>
    </source>
</evidence>